<dbReference type="AlphaFoldDB" id="A0AAE6K638"/>
<organism evidence="1 2">
    <name type="scientific">Bacteroides fragilis</name>
    <dbReference type="NCBI Taxonomy" id="817"/>
    <lineage>
        <taxon>Bacteria</taxon>
        <taxon>Pseudomonadati</taxon>
        <taxon>Bacteroidota</taxon>
        <taxon>Bacteroidia</taxon>
        <taxon>Bacteroidales</taxon>
        <taxon>Bacteroidaceae</taxon>
        <taxon>Bacteroides</taxon>
    </lineage>
</organism>
<dbReference type="InterPro" id="IPR018534">
    <property type="entry name" value="Tet_reg_excision_RteC"/>
</dbReference>
<protein>
    <recommendedName>
        <fullName evidence="3">RteC protein</fullName>
    </recommendedName>
</protein>
<name>A0AAE6K638_BACFG</name>
<dbReference type="Proteomes" id="UP000036847">
    <property type="component" value="Chromosome"/>
</dbReference>
<evidence type="ECO:0008006" key="3">
    <source>
        <dbReference type="Google" id="ProtNLM"/>
    </source>
</evidence>
<sequence length="285" mass="33921">MDNKLIAYYSSAMQRVTKQISEFDLNRDNLIHDSRTMITFLKEELTQLKQFLFTYTFENEMEEIDFFKCKKPAMLSWLIYFNKIYWIETNAPSFNEEIRRDYYLSQLQPLKEAFEKDAIFYQYYRSGATHCDTYYFLRGQSDVNIYTESFFFDYDISFSTFYDYKIACLLANEKLFTFLCNRLKSRSTTHNAQEEINRLLGAKYQWTESIAALVQLIYALHVVGCINNGRTEIKELAALFSTVFNVDLGDFYHSFIALKNKKGNPTAFLDSLVRRLKEYMQRDED</sequence>
<dbReference type="EMBL" id="CP036546">
    <property type="protein sequence ID" value="QCQ46043.1"/>
    <property type="molecule type" value="Genomic_DNA"/>
</dbReference>
<dbReference type="RefSeq" id="WP_005805838.1">
    <property type="nucleotide sequence ID" value="NZ_CP036546.1"/>
</dbReference>
<reference evidence="1 2" key="1">
    <citation type="submission" date="2019-03" db="EMBL/GenBank/DDBJ databases">
        <title>Complete genome assembly of MDR B. fragilis.</title>
        <authorList>
            <person name="Sydenham T.V."/>
            <person name="Hasman H."/>
            <person name="Justesen U.S."/>
        </authorList>
    </citation>
    <scope>NUCLEOTIDE SEQUENCE [LARGE SCALE GENOMIC DNA]</scope>
    <source>
        <strain evidence="1 2">DCMSKEJBY0001B</strain>
    </source>
</reference>
<evidence type="ECO:0000313" key="1">
    <source>
        <dbReference type="EMBL" id="QCQ46043.1"/>
    </source>
</evidence>
<evidence type="ECO:0000313" key="2">
    <source>
        <dbReference type="Proteomes" id="UP000036847"/>
    </source>
</evidence>
<accession>A0AAE6K638</accession>
<dbReference type="Pfam" id="PF09357">
    <property type="entry name" value="RteC"/>
    <property type="match status" value="1"/>
</dbReference>
<gene>
    <name evidence="1" type="ORF">EC80_014860</name>
</gene>
<proteinExistence type="predicted"/>